<organism evidence="2 3">
    <name type="scientific">Pinctada imbricata</name>
    <name type="common">Atlantic pearl-oyster</name>
    <name type="synonym">Pinctada martensii</name>
    <dbReference type="NCBI Taxonomy" id="66713"/>
    <lineage>
        <taxon>Eukaryota</taxon>
        <taxon>Metazoa</taxon>
        <taxon>Spiralia</taxon>
        <taxon>Lophotrochozoa</taxon>
        <taxon>Mollusca</taxon>
        <taxon>Bivalvia</taxon>
        <taxon>Autobranchia</taxon>
        <taxon>Pteriomorphia</taxon>
        <taxon>Pterioida</taxon>
        <taxon>Pterioidea</taxon>
        <taxon>Pteriidae</taxon>
        <taxon>Pinctada</taxon>
    </lineage>
</organism>
<dbReference type="Gene3D" id="3.30.420.40">
    <property type="match status" value="1"/>
</dbReference>
<feature type="compositionally biased region" description="Low complexity" evidence="1">
    <location>
        <begin position="1"/>
        <end position="11"/>
    </location>
</feature>
<sequence>MADSDAATKSATADDKPETTKDVSKVSESSTDSQPLQEAQVSSSDDSDLFKIIAAIDFGTTFSGYAYALTSNKDNIYTNRNWGQTQGFLLQKTPSCLLLRPDTEFDSFGFEAVTQFNDLTEEDAENYYYFDRFKMNLYDNKILSTDIMLKDATGKELLAVDIFGNALWFMKTHLIRHLTGTMGYKPEMQTIRWVITVPRHLG</sequence>
<dbReference type="SUPFAM" id="SSF53067">
    <property type="entry name" value="Actin-like ATPase domain"/>
    <property type="match status" value="1"/>
</dbReference>
<reference evidence="2" key="1">
    <citation type="submission" date="2019-08" db="EMBL/GenBank/DDBJ databases">
        <title>The improved chromosome-level genome for the pearl oyster Pinctada fucata martensii using PacBio sequencing and Hi-C.</title>
        <authorList>
            <person name="Zheng Z."/>
        </authorList>
    </citation>
    <scope>NUCLEOTIDE SEQUENCE</scope>
    <source>
        <strain evidence="2">ZZ-2019</strain>
        <tissue evidence="2">Adductor muscle</tissue>
    </source>
</reference>
<comment type="caution">
    <text evidence="2">The sequence shown here is derived from an EMBL/GenBank/DDBJ whole genome shotgun (WGS) entry which is preliminary data.</text>
</comment>
<evidence type="ECO:0000256" key="1">
    <source>
        <dbReference type="SAM" id="MobiDB-lite"/>
    </source>
</evidence>
<feature type="compositionally biased region" description="Polar residues" evidence="1">
    <location>
        <begin position="26"/>
        <end position="42"/>
    </location>
</feature>
<proteinExistence type="predicted"/>
<dbReference type="InterPro" id="IPR043129">
    <property type="entry name" value="ATPase_NBD"/>
</dbReference>
<dbReference type="Proteomes" id="UP001186944">
    <property type="component" value="Unassembled WGS sequence"/>
</dbReference>
<dbReference type="PANTHER" id="PTHR14187:SF5">
    <property type="entry name" value="HEAT SHOCK 70 KDA PROTEIN 12A"/>
    <property type="match status" value="1"/>
</dbReference>
<dbReference type="PANTHER" id="PTHR14187">
    <property type="entry name" value="ALPHA KINASE/ELONGATION FACTOR 2 KINASE"/>
    <property type="match status" value="1"/>
</dbReference>
<accession>A0AA89C4U9</accession>
<protein>
    <submittedName>
        <fullName evidence="2">Uncharacterized protein</fullName>
    </submittedName>
</protein>
<evidence type="ECO:0000313" key="3">
    <source>
        <dbReference type="Proteomes" id="UP001186944"/>
    </source>
</evidence>
<evidence type="ECO:0000313" key="2">
    <source>
        <dbReference type="EMBL" id="KAK3099457.1"/>
    </source>
</evidence>
<feature type="compositionally biased region" description="Basic and acidic residues" evidence="1">
    <location>
        <begin position="12"/>
        <end position="25"/>
    </location>
</feature>
<dbReference type="EMBL" id="VSWD01000006">
    <property type="protein sequence ID" value="KAK3099457.1"/>
    <property type="molecule type" value="Genomic_DNA"/>
</dbReference>
<gene>
    <name evidence="2" type="ORF">FSP39_004644</name>
</gene>
<feature type="region of interest" description="Disordered" evidence="1">
    <location>
        <begin position="1"/>
        <end position="42"/>
    </location>
</feature>
<dbReference type="AlphaFoldDB" id="A0AA89C4U9"/>
<keyword evidence="3" id="KW-1185">Reference proteome</keyword>
<name>A0AA89C4U9_PINIB</name>